<keyword evidence="2" id="KW-0812">Transmembrane</keyword>
<evidence type="ECO:0000313" key="3">
    <source>
        <dbReference type="EMBL" id="KIM32387.1"/>
    </source>
</evidence>
<keyword evidence="2" id="KW-1133">Transmembrane helix</keyword>
<feature type="compositionally biased region" description="Polar residues" evidence="1">
    <location>
        <begin position="42"/>
        <end position="68"/>
    </location>
</feature>
<dbReference type="OrthoDB" id="10351296at2759"/>
<sequence length="145" mass="15957">MAWKFQKKQIDLEKAIGADTTSSFGSVKHNVIIVPPKAYHGSGNSSPTEAKFEQSGNSSPQFTSSFPTQEEREQKMRTFVRRHAFIILVTVIFMLVLCITAVLVLVRMRNNSRNFNPLTDQLTQTAGVTAAAQPTSSSSVSKHNG</sequence>
<dbReference type="Proteomes" id="UP000054097">
    <property type="component" value="Unassembled WGS sequence"/>
</dbReference>
<feature type="transmembrane region" description="Helical" evidence="2">
    <location>
        <begin position="84"/>
        <end position="106"/>
    </location>
</feature>
<reference evidence="4" key="2">
    <citation type="submission" date="2015-01" db="EMBL/GenBank/DDBJ databases">
        <title>Evolutionary Origins and Diversification of the Mycorrhizal Mutualists.</title>
        <authorList>
            <consortium name="DOE Joint Genome Institute"/>
            <consortium name="Mycorrhizal Genomics Consortium"/>
            <person name="Kohler A."/>
            <person name="Kuo A."/>
            <person name="Nagy L.G."/>
            <person name="Floudas D."/>
            <person name="Copeland A."/>
            <person name="Barry K.W."/>
            <person name="Cichocki N."/>
            <person name="Veneault-Fourrey C."/>
            <person name="LaButti K."/>
            <person name="Lindquist E.A."/>
            <person name="Lipzen A."/>
            <person name="Lundell T."/>
            <person name="Morin E."/>
            <person name="Murat C."/>
            <person name="Riley R."/>
            <person name="Ohm R."/>
            <person name="Sun H."/>
            <person name="Tunlid A."/>
            <person name="Henrissat B."/>
            <person name="Grigoriev I.V."/>
            <person name="Hibbett D.S."/>
            <person name="Martin F."/>
        </authorList>
    </citation>
    <scope>NUCLEOTIDE SEQUENCE [LARGE SCALE GENOMIC DNA]</scope>
    <source>
        <strain evidence="4">MAFF 305830</strain>
    </source>
</reference>
<evidence type="ECO:0000313" key="4">
    <source>
        <dbReference type="Proteomes" id="UP000054097"/>
    </source>
</evidence>
<keyword evidence="2" id="KW-0472">Membrane</keyword>
<evidence type="ECO:0000256" key="2">
    <source>
        <dbReference type="SAM" id="Phobius"/>
    </source>
</evidence>
<dbReference type="EMBL" id="KN824280">
    <property type="protein sequence ID" value="KIM32387.1"/>
    <property type="molecule type" value="Genomic_DNA"/>
</dbReference>
<reference evidence="3 4" key="1">
    <citation type="submission" date="2014-04" db="EMBL/GenBank/DDBJ databases">
        <authorList>
            <consortium name="DOE Joint Genome Institute"/>
            <person name="Kuo A."/>
            <person name="Zuccaro A."/>
            <person name="Kohler A."/>
            <person name="Nagy L.G."/>
            <person name="Floudas D."/>
            <person name="Copeland A."/>
            <person name="Barry K.W."/>
            <person name="Cichocki N."/>
            <person name="Veneault-Fourrey C."/>
            <person name="LaButti K."/>
            <person name="Lindquist E.A."/>
            <person name="Lipzen A."/>
            <person name="Lundell T."/>
            <person name="Morin E."/>
            <person name="Murat C."/>
            <person name="Sun H."/>
            <person name="Tunlid A."/>
            <person name="Henrissat B."/>
            <person name="Grigoriev I.V."/>
            <person name="Hibbett D.S."/>
            <person name="Martin F."/>
            <person name="Nordberg H.P."/>
            <person name="Cantor M.N."/>
            <person name="Hua S.X."/>
        </authorList>
    </citation>
    <scope>NUCLEOTIDE SEQUENCE [LARGE SCALE GENOMIC DNA]</scope>
    <source>
        <strain evidence="3 4">MAFF 305830</strain>
    </source>
</reference>
<evidence type="ECO:0000256" key="1">
    <source>
        <dbReference type="SAM" id="MobiDB-lite"/>
    </source>
</evidence>
<accession>A0A0C2XU16</accession>
<feature type="region of interest" description="Disordered" evidence="1">
    <location>
        <begin position="37"/>
        <end position="74"/>
    </location>
</feature>
<proteinExistence type="predicted"/>
<dbReference type="HOGENOM" id="CLU_1788000_0_0_1"/>
<keyword evidence="4" id="KW-1185">Reference proteome</keyword>
<gene>
    <name evidence="3" type="ORF">M408DRAFT_218131</name>
</gene>
<protein>
    <submittedName>
        <fullName evidence="3">Uncharacterized protein</fullName>
    </submittedName>
</protein>
<organism evidence="3 4">
    <name type="scientific">Serendipita vermifera MAFF 305830</name>
    <dbReference type="NCBI Taxonomy" id="933852"/>
    <lineage>
        <taxon>Eukaryota</taxon>
        <taxon>Fungi</taxon>
        <taxon>Dikarya</taxon>
        <taxon>Basidiomycota</taxon>
        <taxon>Agaricomycotina</taxon>
        <taxon>Agaricomycetes</taxon>
        <taxon>Sebacinales</taxon>
        <taxon>Serendipitaceae</taxon>
        <taxon>Serendipita</taxon>
    </lineage>
</organism>
<dbReference type="AlphaFoldDB" id="A0A0C2XU16"/>
<name>A0A0C2XU16_SERVB</name>
<feature type="region of interest" description="Disordered" evidence="1">
    <location>
        <begin position="126"/>
        <end position="145"/>
    </location>
</feature>